<feature type="domain" description="TonB-dependent receptor plug" evidence="11">
    <location>
        <begin position="76"/>
        <end position="189"/>
    </location>
</feature>
<evidence type="ECO:0000256" key="3">
    <source>
        <dbReference type="ARBA" id="ARBA00022452"/>
    </source>
</evidence>
<dbReference type="PROSITE" id="PS52016">
    <property type="entry name" value="TONB_DEPENDENT_REC_3"/>
    <property type="match status" value="1"/>
</dbReference>
<evidence type="ECO:0000256" key="1">
    <source>
        <dbReference type="ARBA" id="ARBA00004571"/>
    </source>
</evidence>
<keyword evidence="5 9" id="KW-0798">TonB box</keyword>
<evidence type="ECO:0000259" key="10">
    <source>
        <dbReference type="Pfam" id="PF00593"/>
    </source>
</evidence>
<gene>
    <name evidence="12" type="ORF">GARC_3409</name>
</gene>
<keyword evidence="6 8" id="KW-0472">Membrane</keyword>
<evidence type="ECO:0000256" key="7">
    <source>
        <dbReference type="ARBA" id="ARBA00023237"/>
    </source>
</evidence>
<accession>K6YQD1</accession>
<keyword evidence="13" id="KW-1185">Reference proteome</keyword>
<evidence type="ECO:0000259" key="11">
    <source>
        <dbReference type="Pfam" id="PF07715"/>
    </source>
</evidence>
<dbReference type="EMBL" id="BAEO01000051">
    <property type="protein sequence ID" value="GAC20367.1"/>
    <property type="molecule type" value="Genomic_DNA"/>
</dbReference>
<dbReference type="InterPro" id="IPR039426">
    <property type="entry name" value="TonB-dep_rcpt-like"/>
</dbReference>
<keyword evidence="7 8" id="KW-0998">Cell outer membrane</keyword>
<evidence type="ECO:0000313" key="12">
    <source>
        <dbReference type="EMBL" id="GAC20367.1"/>
    </source>
</evidence>
<comment type="subcellular location">
    <subcellularLocation>
        <location evidence="1 8">Cell outer membrane</location>
        <topology evidence="1 8">Multi-pass membrane protein</topology>
    </subcellularLocation>
</comment>
<dbReference type="Proteomes" id="UP000006327">
    <property type="component" value="Unassembled WGS sequence"/>
</dbReference>
<dbReference type="InterPro" id="IPR037066">
    <property type="entry name" value="Plug_dom_sf"/>
</dbReference>
<keyword evidence="2 8" id="KW-0813">Transport</keyword>
<dbReference type="Gene3D" id="2.40.170.20">
    <property type="entry name" value="TonB-dependent receptor, beta-barrel domain"/>
    <property type="match status" value="1"/>
</dbReference>
<evidence type="ECO:0000313" key="13">
    <source>
        <dbReference type="Proteomes" id="UP000006327"/>
    </source>
</evidence>
<evidence type="ECO:0000256" key="9">
    <source>
        <dbReference type="RuleBase" id="RU003357"/>
    </source>
</evidence>
<dbReference type="AlphaFoldDB" id="K6YQD1"/>
<keyword evidence="3 8" id="KW-1134">Transmembrane beta strand</keyword>
<dbReference type="PANTHER" id="PTHR40980:SF3">
    <property type="entry name" value="TONB-DEPENDENT RECEPTOR-LIKE BETA-BARREL DOMAIN-CONTAINING PROTEIN"/>
    <property type="match status" value="1"/>
</dbReference>
<feature type="domain" description="TonB-dependent receptor-like beta-barrel" evidence="10">
    <location>
        <begin position="398"/>
        <end position="857"/>
    </location>
</feature>
<evidence type="ECO:0000256" key="8">
    <source>
        <dbReference type="PROSITE-ProRule" id="PRU01360"/>
    </source>
</evidence>
<dbReference type="InterPro" id="IPR000531">
    <property type="entry name" value="Beta-barrel_TonB"/>
</dbReference>
<dbReference type="eggNOG" id="COG4771">
    <property type="taxonomic scope" value="Bacteria"/>
</dbReference>
<dbReference type="InterPro" id="IPR010104">
    <property type="entry name" value="TonB_rcpt_bac"/>
</dbReference>
<dbReference type="Gene3D" id="2.170.130.10">
    <property type="entry name" value="TonB-dependent receptor, plug domain"/>
    <property type="match status" value="1"/>
</dbReference>
<proteinExistence type="inferred from homology"/>
<comment type="caution">
    <text evidence="12">The sequence shown here is derived from an EMBL/GenBank/DDBJ whole genome shotgun (WGS) entry which is preliminary data.</text>
</comment>
<dbReference type="SUPFAM" id="SSF56935">
    <property type="entry name" value="Porins"/>
    <property type="match status" value="1"/>
</dbReference>
<dbReference type="Pfam" id="PF07715">
    <property type="entry name" value="Plug"/>
    <property type="match status" value="1"/>
</dbReference>
<dbReference type="eggNOG" id="COG1629">
    <property type="taxonomic scope" value="Bacteria"/>
</dbReference>
<evidence type="ECO:0008006" key="14">
    <source>
        <dbReference type="Google" id="ProtNLM"/>
    </source>
</evidence>
<evidence type="ECO:0000256" key="6">
    <source>
        <dbReference type="ARBA" id="ARBA00023136"/>
    </source>
</evidence>
<protein>
    <recommendedName>
        <fullName evidence="14">TonB-dependent receptor</fullName>
    </recommendedName>
</protein>
<dbReference type="GO" id="GO:0009279">
    <property type="term" value="C:cell outer membrane"/>
    <property type="evidence" value="ECO:0007669"/>
    <property type="project" value="UniProtKB-SubCell"/>
</dbReference>
<evidence type="ECO:0000256" key="2">
    <source>
        <dbReference type="ARBA" id="ARBA00022448"/>
    </source>
</evidence>
<keyword evidence="4 8" id="KW-0812">Transmembrane</keyword>
<sequence length="890" mass="97278">MLIKGAQMNKSTKQTLKLNKITKTFITMGTLALAFSGYAQEQQTAADIAADKSAENVELIQVTGIRSQLTQAVATKRDSVQFVDAISADDMGKLPDANVAESLQRVSGVQLERGIGEGSAISIRGLSQNVILVNGRQVTTAGGRGDKGPDTLESSSYSMLSLIPSSLVSSLEVSKLPSASEIEGALGGIVNIKTRRPLDNDGQKFVASATGSYNDLSEDNGSELSAYYSNTFLDNTLGIQVAASSSSATFQEEGLNTFSGYSYDASVTPDPADETLVFNDIRYWEINDKRDKVGLNAMVQWQASDSLELYLDTFYSKVDSDRERYWTGFWTCCGYENTEISNNGVLTSGTVNRPVQANTEFAPAYMEFASTALGFKWYANDWEVTGEFAYTDSTSNSQQDFMRFQTAVSAEVDFDLLAGDDAPDVTFGDADLTSPDGLNLAIVYDNTSYNETTDAAAKVDVTRFFDGDFLTSVNFGGRANTLDTSHDYVARAITPNFALTDLPQIYTMYSNNNFFSGDGPAVNDQYLIVDKSKWKGCTTLSDYYDAAGTAECATTHDLSPSYKIKEGIVALYTQANFASELGGHNISGNFGVRYVQRDLTSEGHSEDVATGVATPFTTKVSHSEFLPSAVVKMDLTDDLVLRFGAARTLTFPDTSDLSSGIFVRGDFTANGGNPELDPFIINQLDFAAEWYFGESSILSAGVFYKDVESFIVNTIQPRDLPNYSQQVFVEQPINGESGTIQGLEVLYQQAFTSLPSFLKDTGIMATYSFIDSETPFEDGRGNSLPIPGLSENNINMVAYYEVESFGVRIAYNWRDDYLGYLGAGDNGVFYKSYQDLAVTANYKINDNVSLNFQAVNLLDTRQKQYAAYEEAIQRNVEFGTTYKMSVSVNF</sequence>
<dbReference type="InterPro" id="IPR036942">
    <property type="entry name" value="Beta-barrel_TonB_sf"/>
</dbReference>
<comment type="similarity">
    <text evidence="8 9">Belongs to the TonB-dependent receptor family.</text>
</comment>
<evidence type="ECO:0000256" key="4">
    <source>
        <dbReference type="ARBA" id="ARBA00022692"/>
    </source>
</evidence>
<dbReference type="STRING" id="493475.GARC_3409"/>
<organism evidence="12 13">
    <name type="scientific">Paraglaciecola arctica BSs20135</name>
    <dbReference type="NCBI Taxonomy" id="493475"/>
    <lineage>
        <taxon>Bacteria</taxon>
        <taxon>Pseudomonadati</taxon>
        <taxon>Pseudomonadota</taxon>
        <taxon>Gammaproteobacteria</taxon>
        <taxon>Alteromonadales</taxon>
        <taxon>Alteromonadaceae</taxon>
        <taxon>Paraglaciecola</taxon>
    </lineage>
</organism>
<dbReference type="NCBIfam" id="TIGR01782">
    <property type="entry name" value="TonB-Xanth-Caul"/>
    <property type="match status" value="1"/>
</dbReference>
<dbReference type="PANTHER" id="PTHR40980">
    <property type="entry name" value="PLUG DOMAIN-CONTAINING PROTEIN"/>
    <property type="match status" value="1"/>
</dbReference>
<evidence type="ECO:0000256" key="5">
    <source>
        <dbReference type="ARBA" id="ARBA00023077"/>
    </source>
</evidence>
<name>K6YQD1_9ALTE</name>
<dbReference type="CDD" id="cd01347">
    <property type="entry name" value="ligand_gated_channel"/>
    <property type="match status" value="1"/>
</dbReference>
<reference evidence="12 13" key="1">
    <citation type="journal article" date="2017" name="Antonie Van Leeuwenhoek">
        <title>Rhizobium rhizosphaerae sp. nov., a novel species isolated from rice rhizosphere.</title>
        <authorList>
            <person name="Zhao J.J."/>
            <person name="Zhang J."/>
            <person name="Zhang R.J."/>
            <person name="Zhang C.W."/>
            <person name="Yin H.Q."/>
            <person name="Zhang X.X."/>
        </authorList>
    </citation>
    <scope>NUCLEOTIDE SEQUENCE [LARGE SCALE GENOMIC DNA]</scope>
    <source>
        <strain evidence="12 13">BSs20135</strain>
    </source>
</reference>
<dbReference type="InterPro" id="IPR012910">
    <property type="entry name" value="Plug_dom"/>
</dbReference>
<dbReference type="Pfam" id="PF00593">
    <property type="entry name" value="TonB_dep_Rec_b-barrel"/>
    <property type="match status" value="1"/>
</dbReference>